<feature type="compositionally biased region" description="Polar residues" evidence="5">
    <location>
        <begin position="972"/>
        <end position="982"/>
    </location>
</feature>
<proteinExistence type="predicted"/>
<evidence type="ECO:0000256" key="3">
    <source>
        <dbReference type="ARBA" id="ARBA00022833"/>
    </source>
</evidence>
<evidence type="ECO:0000256" key="5">
    <source>
        <dbReference type="SAM" id="MobiDB-lite"/>
    </source>
</evidence>
<dbReference type="SMART" id="SM00575">
    <property type="entry name" value="ZnF_PMZ"/>
    <property type="match status" value="1"/>
</dbReference>
<dbReference type="AlphaFoldDB" id="Q6L4D3"/>
<feature type="region of interest" description="Disordered" evidence="5">
    <location>
        <begin position="946"/>
        <end position="1014"/>
    </location>
</feature>
<feature type="compositionally biased region" description="Basic and acidic residues" evidence="5">
    <location>
        <begin position="909"/>
        <end position="922"/>
    </location>
</feature>
<organism evidence="7 8">
    <name type="scientific">Oryza sativa subsp. japonica</name>
    <name type="common">Rice</name>
    <dbReference type="NCBI Taxonomy" id="39947"/>
    <lineage>
        <taxon>Eukaryota</taxon>
        <taxon>Viridiplantae</taxon>
        <taxon>Streptophyta</taxon>
        <taxon>Embryophyta</taxon>
        <taxon>Tracheophyta</taxon>
        <taxon>Spermatophyta</taxon>
        <taxon>Magnoliopsida</taxon>
        <taxon>Liliopsida</taxon>
        <taxon>Poales</taxon>
        <taxon>Poaceae</taxon>
        <taxon>BOP clade</taxon>
        <taxon>Oryzoideae</taxon>
        <taxon>Oryzeae</taxon>
        <taxon>Oryzinae</taxon>
        <taxon>Oryza</taxon>
        <taxon>Oryza sativa</taxon>
    </lineage>
</organism>
<dbReference type="InterPro" id="IPR058594">
    <property type="entry name" value="PB1-like_dom_pln"/>
</dbReference>
<keyword evidence="2 4" id="KW-0863">Zinc-finger</keyword>
<dbReference type="Pfam" id="PF03108">
    <property type="entry name" value="DBD_Tnp_Mut"/>
    <property type="match status" value="1"/>
</dbReference>
<feature type="domain" description="SWIM-type" evidence="6">
    <location>
        <begin position="824"/>
        <end position="856"/>
    </location>
</feature>
<dbReference type="Proteomes" id="UP000000763">
    <property type="component" value="Chromosome 5"/>
</dbReference>
<evidence type="ECO:0000256" key="2">
    <source>
        <dbReference type="ARBA" id="ARBA00022771"/>
    </source>
</evidence>
<feature type="region of interest" description="Disordered" evidence="5">
    <location>
        <begin position="340"/>
        <end position="401"/>
    </location>
</feature>
<evidence type="ECO:0000256" key="4">
    <source>
        <dbReference type="PROSITE-ProRule" id="PRU00325"/>
    </source>
</evidence>
<feature type="region of interest" description="Disordered" evidence="5">
    <location>
        <begin position="434"/>
        <end position="477"/>
    </location>
</feature>
<evidence type="ECO:0000259" key="6">
    <source>
        <dbReference type="PROSITE" id="PS50966"/>
    </source>
</evidence>
<dbReference type="PROSITE" id="PS50966">
    <property type="entry name" value="ZF_SWIM"/>
    <property type="match status" value="1"/>
</dbReference>
<keyword evidence="3" id="KW-0862">Zinc</keyword>
<dbReference type="PANTHER" id="PTHR31973:SF187">
    <property type="entry name" value="MUTATOR TRANSPOSASE MUDRA PROTEIN"/>
    <property type="match status" value="1"/>
</dbReference>
<reference evidence="8" key="1">
    <citation type="journal article" date="2005" name="Nature">
        <title>The map-based sequence of the rice genome.</title>
        <authorList>
            <consortium name="International rice genome sequencing project (IRGSP)"/>
            <person name="Matsumoto T."/>
            <person name="Wu J."/>
            <person name="Kanamori H."/>
            <person name="Katayose Y."/>
            <person name="Fujisawa M."/>
            <person name="Namiki N."/>
            <person name="Mizuno H."/>
            <person name="Yamamoto K."/>
            <person name="Antonio B.A."/>
            <person name="Baba T."/>
            <person name="Sakata K."/>
            <person name="Nagamura Y."/>
            <person name="Aoki H."/>
            <person name="Arikawa K."/>
            <person name="Arita K."/>
            <person name="Bito T."/>
            <person name="Chiden Y."/>
            <person name="Fujitsuka N."/>
            <person name="Fukunaka R."/>
            <person name="Hamada M."/>
            <person name="Harada C."/>
            <person name="Hayashi A."/>
            <person name="Hijishita S."/>
            <person name="Honda M."/>
            <person name="Hosokawa S."/>
            <person name="Ichikawa Y."/>
            <person name="Idonuma A."/>
            <person name="Iijima M."/>
            <person name="Ikeda M."/>
            <person name="Ikeno M."/>
            <person name="Ito K."/>
            <person name="Ito S."/>
            <person name="Ito T."/>
            <person name="Ito Y."/>
            <person name="Ito Y."/>
            <person name="Iwabuchi A."/>
            <person name="Kamiya K."/>
            <person name="Karasawa W."/>
            <person name="Kurita K."/>
            <person name="Katagiri S."/>
            <person name="Kikuta A."/>
            <person name="Kobayashi H."/>
            <person name="Kobayashi N."/>
            <person name="Machita K."/>
            <person name="Maehara T."/>
            <person name="Masukawa M."/>
            <person name="Mizubayashi T."/>
            <person name="Mukai Y."/>
            <person name="Nagasaki H."/>
            <person name="Nagata Y."/>
            <person name="Naito S."/>
            <person name="Nakashima M."/>
            <person name="Nakama Y."/>
            <person name="Nakamichi Y."/>
            <person name="Nakamura M."/>
            <person name="Meguro A."/>
            <person name="Negishi M."/>
            <person name="Ohta I."/>
            <person name="Ohta T."/>
            <person name="Okamoto M."/>
            <person name="Ono N."/>
            <person name="Saji S."/>
            <person name="Sakaguchi M."/>
            <person name="Sakai K."/>
            <person name="Shibata M."/>
            <person name="Shimokawa T."/>
            <person name="Song J."/>
            <person name="Takazaki Y."/>
            <person name="Terasawa K."/>
            <person name="Tsugane M."/>
            <person name="Tsuji K."/>
            <person name="Ueda S."/>
            <person name="Waki K."/>
            <person name="Yamagata H."/>
            <person name="Yamamoto M."/>
            <person name="Yamamoto S."/>
            <person name="Yamane H."/>
            <person name="Yoshiki S."/>
            <person name="Yoshihara R."/>
            <person name="Yukawa K."/>
            <person name="Zhong H."/>
            <person name="Yano M."/>
            <person name="Yuan Q."/>
            <person name="Ouyang S."/>
            <person name="Liu J."/>
            <person name="Jones K.M."/>
            <person name="Gansberger K."/>
            <person name="Moffat K."/>
            <person name="Hill J."/>
            <person name="Bera J."/>
            <person name="Fadrosh D."/>
            <person name="Jin S."/>
            <person name="Johri S."/>
            <person name="Kim M."/>
            <person name="Overton L."/>
            <person name="Reardon M."/>
            <person name="Tsitrin T."/>
            <person name="Vuong H."/>
            <person name="Weaver B."/>
            <person name="Ciecko A."/>
            <person name="Tallon L."/>
            <person name="Jackson J."/>
            <person name="Pai G."/>
            <person name="Aken S.V."/>
            <person name="Utterback T."/>
            <person name="Reidmuller S."/>
            <person name="Feldblyum T."/>
            <person name="Hsiao J."/>
            <person name="Zismann V."/>
            <person name="Iobst S."/>
            <person name="de Vazeille A.R."/>
            <person name="Buell C.R."/>
            <person name="Ying K."/>
            <person name="Li Y."/>
            <person name="Lu T."/>
            <person name="Huang Y."/>
            <person name="Zhao Q."/>
            <person name="Feng Q."/>
            <person name="Zhang L."/>
            <person name="Zhu J."/>
            <person name="Weng Q."/>
            <person name="Mu J."/>
            <person name="Lu Y."/>
            <person name="Fan D."/>
            <person name="Liu Y."/>
            <person name="Guan J."/>
            <person name="Zhang Y."/>
            <person name="Yu S."/>
            <person name="Liu X."/>
            <person name="Zhang Y."/>
            <person name="Hong G."/>
            <person name="Han B."/>
            <person name="Choisne N."/>
            <person name="Demange N."/>
            <person name="Orjeda G."/>
            <person name="Samain S."/>
            <person name="Cattolico L."/>
            <person name="Pelletier E."/>
            <person name="Couloux A."/>
            <person name="Segurens B."/>
            <person name="Wincker P."/>
            <person name="D'Hont A."/>
            <person name="Scarpelli C."/>
            <person name="Weissenbach J."/>
            <person name="Salanoubat M."/>
            <person name="Quetier F."/>
            <person name="Yu Y."/>
            <person name="Kim H.R."/>
            <person name="Rambo T."/>
            <person name="Currie J."/>
            <person name="Collura K."/>
            <person name="Luo M."/>
            <person name="Yang T."/>
            <person name="Ammiraju J.S.S."/>
            <person name="Engler F."/>
            <person name="Soderlund C."/>
            <person name="Wing R.A."/>
            <person name="Palmer L.E."/>
            <person name="de la Bastide M."/>
            <person name="Spiegel L."/>
            <person name="Nascimento L."/>
            <person name="Zutavern T."/>
            <person name="O'Shaughnessy A."/>
            <person name="Dike S."/>
            <person name="Dedhia N."/>
            <person name="Preston R."/>
            <person name="Balija V."/>
            <person name="McCombie W.R."/>
            <person name="Chow T."/>
            <person name="Chen H."/>
            <person name="Chung M."/>
            <person name="Chen C."/>
            <person name="Shaw J."/>
            <person name="Wu H."/>
            <person name="Hsiao K."/>
            <person name="Chao Y."/>
            <person name="Chu M."/>
            <person name="Cheng C."/>
            <person name="Hour A."/>
            <person name="Lee P."/>
            <person name="Lin S."/>
            <person name="Lin Y."/>
            <person name="Liou J."/>
            <person name="Liu S."/>
            <person name="Hsing Y."/>
            <person name="Raghuvanshi S."/>
            <person name="Mohanty A."/>
            <person name="Bharti A.K."/>
            <person name="Gaur A."/>
            <person name="Gupta V."/>
            <person name="Kumar D."/>
            <person name="Ravi V."/>
            <person name="Vij S."/>
            <person name="Kapur A."/>
            <person name="Khurana P."/>
            <person name="Khurana P."/>
            <person name="Khurana J.P."/>
            <person name="Tyagi A.K."/>
            <person name="Gaikwad K."/>
            <person name="Singh A."/>
            <person name="Dalal V."/>
            <person name="Srivastava S."/>
            <person name="Dixit A."/>
            <person name="Pal A.K."/>
            <person name="Ghazi I.A."/>
            <person name="Yadav M."/>
            <person name="Pandit A."/>
            <person name="Bhargava A."/>
            <person name="Sureshbabu K."/>
            <person name="Batra K."/>
            <person name="Sharma T.R."/>
            <person name="Mohapatra T."/>
            <person name="Singh N.K."/>
            <person name="Messing J."/>
            <person name="Nelson A.B."/>
            <person name="Fuks G."/>
            <person name="Kavchok S."/>
            <person name="Keizer G."/>
            <person name="Linton E."/>
            <person name="Llaca V."/>
            <person name="Song R."/>
            <person name="Tanyolac B."/>
            <person name="Young S."/>
            <person name="Ho-Il K."/>
            <person name="Hahn J.H."/>
            <person name="Sangsakoo G."/>
            <person name="Vanavichit A."/>
            <person name="de Mattos Luiz.A.T."/>
            <person name="Zimmer P.D."/>
            <person name="Malone G."/>
            <person name="Dellagostin O."/>
            <person name="de Oliveira A.C."/>
            <person name="Bevan M."/>
            <person name="Bancroft I."/>
            <person name="Minx P."/>
            <person name="Cordum H."/>
            <person name="Wilson R."/>
            <person name="Cheng Z."/>
            <person name="Jin W."/>
            <person name="Jiang J."/>
            <person name="Leong S.A."/>
            <person name="Iwama H."/>
            <person name="Gojobori T."/>
            <person name="Itoh T."/>
            <person name="Niimura Y."/>
            <person name="Fujii Y."/>
            <person name="Habara T."/>
            <person name="Sakai H."/>
            <person name="Sato Y."/>
            <person name="Wilson G."/>
            <person name="Kumar K."/>
            <person name="McCouch S."/>
            <person name="Juretic N."/>
            <person name="Hoen D."/>
            <person name="Wright S."/>
            <person name="Bruskiewich R."/>
            <person name="Bureau T."/>
            <person name="Miyao A."/>
            <person name="Hirochika H."/>
            <person name="Nishikawa T."/>
            <person name="Kadowaki K."/>
            <person name="Sugiura M."/>
            <person name="Burr B."/>
            <person name="Sasaki T."/>
        </authorList>
    </citation>
    <scope>NUCLEOTIDE SEQUENCE [LARGE SCALE GENOMIC DNA]</scope>
    <source>
        <strain evidence="8">cv. Nipponbare</strain>
    </source>
</reference>
<feature type="compositionally biased region" description="Low complexity" evidence="5">
    <location>
        <begin position="991"/>
        <end position="1001"/>
    </location>
</feature>
<feature type="region of interest" description="Disordered" evidence="5">
    <location>
        <begin position="890"/>
        <end position="928"/>
    </location>
</feature>
<gene>
    <name evidence="7" type="primary">OSJNBa0088M05.7</name>
</gene>
<dbReference type="Pfam" id="PF26130">
    <property type="entry name" value="PB1-like"/>
    <property type="match status" value="1"/>
</dbReference>
<reference evidence="8" key="2">
    <citation type="journal article" date="2008" name="Nucleic Acids Res.">
        <title>The rice annotation project database (RAP-DB): 2008 update.</title>
        <authorList>
            <consortium name="The rice annotation project (RAP)"/>
        </authorList>
    </citation>
    <scope>GENOME REANNOTATION</scope>
    <source>
        <strain evidence="8">cv. Nipponbare</strain>
    </source>
</reference>
<sequence length="1092" mass="122244">MGSQLRHNVEAVVARKSSRVAELIPHVASYLSEKDRDGRGDAAGDVVDLQQAAAEGAAEGTAECRAEVVTGLARPPTTSSSTWIWWWPRHGCRRPPWGDLGGESEPGAAAGGGFIGEYSTCNPISESGSGMWEGIFLMIFDVGIWCKLRVIYLGLYLIRGMDVLDTLVVRFHLKGVFVLDGSEKKYCGGSEALSYVERDKVSLPELFGHLKDHCNVMSGTLLHWLFPGKDLQTDLRALSNDKACKLMCDYTGELDIADVYVEEPEIVDLCNGSDDDSDWEAEMKLEVESEKEGGKMEVDIDVSKGKGVDEVDGSGCKGKEPAEEETDRRIVIYHSDSAPIASHQPCQSAPCGSHQPSANAPIPNHPTYDSTPIASHPPSDSDEDSDYTPGDDAQSDDDEEAVEIEKHYKEVKRKVKAGQLENLDDIFFQRAEPRMHTGGDEAGNETPYADSDEEESFDELGSDGEMRTNGSHQARYKKSQGVPKFELGMKFSCKKQFKKAITTYAIAERKVINFAKDDGQRVRAKCDWESCPWVCLLSKNSRSDSWQIVTFDNLHACPPRRDSRLVTSVMIAEKYGNFIAANPSWPIAHMKATVQEEMFVDASVSKLKRAKWLVMKKKFDSAKGQYQKLFNYQLELLRSNPGSTVVVNREIGMDPPVFKRMYICLDACKKGFTAGCRRVGILNAVEKWAHEAEHRNYARHIYTNWKRHFHEKQFQKKFWRVKLAQVTQAGAQAILNTHPEHWSRAWFRWILESRFHPIITMLETIWRKVMVRINDQKAAGAKWTTVVCPGILKKLNVYITESAFCHAICNGGDSFEVKHHDHRFTVHLDKKECSCRYWQLLGLPCPHAISCIFYRTNKLDDYIAPCYYVDAFRSTYVHCLQPLEGMSAWPQDDREPLNAPGYIKMPGRPKTERRREKHEPPKPTKMPKYGTVIRCTRCKQVGHNKSSCSKHQSSGSGTVGSQQQNPSPSQQMVLSNTLGSSAHSKKRKFVSLTTTDTTSQSRTKHYKSKAPMESQEMVRVVASAKVCTEHGGSAQVDLQAIVPHSKSSTTASVRLTSGKAIVSVSTEEPTKNLPKKKAGGALILLPWETKKL</sequence>
<feature type="compositionally biased region" description="Acidic residues" evidence="5">
    <location>
        <begin position="450"/>
        <end position="462"/>
    </location>
</feature>
<dbReference type="EMBL" id="AC136222">
    <property type="protein sequence ID" value="AAT38055.1"/>
    <property type="molecule type" value="Genomic_DNA"/>
</dbReference>
<dbReference type="InterPro" id="IPR006564">
    <property type="entry name" value="Znf_PMZ"/>
</dbReference>
<feature type="compositionally biased region" description="Low complexity" evidence="5">
    <location>
        <begin position="946"/>
        <end position="971"/>
    </location>
</feature>
<dbReference type="InterPro" id="IPR007527">
    <property type="entry name" value="Znf_SWIM"/>
</dbReference>
<dbReference type="GO" id="GO:0008270">
    <property type="term" value="F:zinc ion binding"/>
    <property type="evidence" value="ECO:0007669"/>
    <property type="project" value="UniProtKB-KW"/>
</dbReference>
<evidence type="ECO:0000313" key="7">
    <source>
        <dbReference type="EMBL" id="AAT38055.1"/>
    </source>
</evidence>
<dbReference type="InterPro" id="IPR004332">
    <property type="entry name" value="Transposase_MuDR"/>
</dbReference>
<keyword evidence="1" id="KW-0479">Metal-binding</keyword>
<evidence type="ECO:0000313" key="8">
    <source>
        <dbReference type="Proteomes" id="UP000000763"/>
    </source>
</evidence>
<feature type="compositionally biased region" description="Basic and acidic residues" evidence="5">
    <location>
        <begin position="317"/>
        <end position="328"/>
    </location>
</feature>
<protein>
    <recommendedName>
        <fullName evidence="6">SWIM-type domain-containing protein</fullName>
    </recommendedName>
</protein>
<dbReference type="Pfam" id="PF04434">
    <property type="entry name" value="SWIM"/>
    <property type="match status" value="1"/>
</dbReference>
<dbReference type="PANTHER" id="PTHR31973">
    <property type="entry name" value="POLYPROTEIN, PUTATIVE-RELATED"/>
    <property type="match status" value="1"/>
</dbReference>
<feature type="region of interest" description="Disordered" evidence="5">
    <location>
        <begin position="302"/>
        <end position="328"/>
    </location>
</feature>
<accession>Q6L4D3</accession>
<evidence type="ECO:0000256" key="1">
    <source>
        <dbReference type="ARBA" id="ARBA00022723"/>
    </source>
</evidence>
<name>Q6L4D3_ORYSJ</name>